<evidence type="ECO:0000313" key="3">
    <source>
        <dbReference type="Proteomes" id="UP000429595"/>
    </source>
</evidence>
<dbReference type="Pfam" id="PF13472">
    <property type="entry name" value="Lipase_GDSL_2"/>
    <property type="match status" value="1"/>
</dbReference>
<evidence type="ECO:0000259" key="1">
    <source>
        <dbReference type="Pfam" id="PF13472"/>
    </source>
</evidence>
<organism evidence="2 3">
    <name type="scientific">Bacillus aerolatus</name>
    <dbReference type="NCBI Taxonomy" id="2653354"/>
    <lineage>
        <taxon>Bacteria</taxon>
        <taxon>Bacillati</taxon>
        <taxon>Bacillota</taxon>
        <taxon>Bacilli</taxon>
        <taxon>Bacillales</taxon>
        <taxon>Bacillaceae</taxon>
        <taxon>Bacillus</taxon>
    </lineage>
</organism>
<protein>
    <submittedName>
        <fullName evidence="2">SGNH/GDSL hydrolase family protein</fullName>
    </submittedName>
</protein>
<reference evidence="2 3" key="1">
    <citation type="submission" date="2019-10" db="EMBL/GenBank/DDBJ databases">
        <title>Bacillus aerolatum sp. nov., isolated from bioaerosol of sport playgrounds.</title>
        <authorList>
            <person name="Chen P."/>
            <person name="Zhang G."/>
        </authorList>
    </citation>
    <scope>NUCLEOTIDE SEQUENCE [LARGE SCALE GENOMIC DNA]</scope>
    <source>
        <strain evidence="2 3">CX253</strain>
    </source>
</reference>
<accession>A0A6I1FHA6</accession>
<name>A0A6I1FHA6_9BACI</name>
<keyword evidence="2" id="KW-0378">Hydrolase</keyword>
<dbReference type="Gene3D" id="3.40.50.1110">
    <property type="entry name" value="SGNH hydrolase"/>
    <property type="match status" value="1"/>
</dbReference>
<dbReference type="AlphaFoldDB" id="A0A6I1FHA6"/>
<feature type="domain" description="SGNH hydrolase-type esterase" evidence="1">
    <location>
        <begin position="35"/>
        <end position="227"/>
    </location>
</feature>
<dbReference type="PANTHER" id="PTHR14209:SF19">
    <property type="entry name" value="ISOAMYL ACETATE-HYDROLYZING ESTERASE 1 HOMOLOG"/>
    <property type="match status" value="1"/>
</dbReference>
<evidence type="ECO:0000313" key="2">
    <source>
        <dbReference type="EMBL" id="KAB7707642.1"/>
    </source>
</evidence>
<dbReference type="GO" id="GO:0016787">
    <property type="term" value="F:hydrolase activity"/>
    <property type="evidence" value="ECO:0007669"/>
    <property type="project" value="UniProtKB-KW"/>
</dbReference>
<dbReference type="InterPro" id="IPR036514">
    <property type="entry name" value="SGNH_hydro_sf"/>
</dbReference>
<dbReference type="PANTHER" id="PTHR14209">
    <property type="entry name" value="ISOAMYL ACETATE-HYDROLYZING ESTERASE 1"/>
    <property type="match status" value="1"/>
</dbReference>
<proteinExistence type="predicted"/>
<sequence>MQSTHPLGYLAARYVKAVKDSAVLAGADRSDVVVVFGDSNTEGTNWFENGYDVRDKWVNRLAQHRTVINAGVGGNTSEQGRIRFQRDVLSKNPKVVIIMFGTNDAVLNADGQPKVTKAKFEENLRYFTDTLQARQSTVILMTTIPVIEGLDHYYARNNERLYGTYGGARMWHDSYNEIVRKVAREKNVLLVDNYQNITQLPNGISDETLVKSGLIDPSGTHFTPQGANVVYWGARMAVSAALW</sequence>
<dbReference type="EMBL" id="WEIO01000003">
    <property type="protein sequence ID" value="KAB7707642.1"/>
    <property type="molecule type" value="Genomic_DNA"/>
</dbReference>
<comment type="caution">
    <text evidence="2">The sequence shown here is derived from an EMBL/GenBank/DDBJ whole genome shotgun (WGS) entry which is preliminary data.</text>
</comment>
<dbReference type="Proteomes" id="UP000429595">
    <property type="component" value="Unassembled WGS sequence"/>
</dbReference>
<gene>
    <name evidence="2" type="ORF">F9802_06305</name>
</gene>
<dbReference type="InterPro" id="IPR013830">
    <property type="entry name" value="SGNH_hydro"/>
</dbReference>
<keyword evidence="3" id="KW-1185">Reference proteome</keyword>
<dbReference type="InterPro" id="IPR045136">
    <property type="entry name" value="Iah1-like"/>
</dbReference>
<dbReference type="SUPFAM" id="SSF52266">
    <property type="entry name" value="SGNH hydrolase"/>
    <property type="match status" value="1"/>
</dbReference>